<name>A0A8K0GS86_9ROSA</name>
<evidence type="ECO:0000313" key="4">
    <source>
        <dbReference type="EMBL" id="KAF3435551.1"/>
    </source>
</evidence>
<keyword evidence="5" id="KW-1185">Reference proteome</keyword>
<evidence type="ECO:0000313" key="5">
    <source>
        <dbReference type="Proteomes" id="UP000796880"/>
    </source>
</evidence>
<evidence type="ECO:0000259" key="2">
    <source>
        <dbReference type="Pfam" id="PF06075"/>
    </source>
</evidence>
<dbReference type="Proteomes" id="UP000796880">
    <property type="component" value="Unassembled WGS sequence"/>
</dbReference>
<proteinExistence type="predicted"/>
<feature type="compositionally biased region" description="Polar residues" evidence="1">
    <location>
        <begin position="230"/>
        <end position="244"/>
    </location>
</feature>
<dbReference type="InterPro" id="IPR048297">
    <property type="entry name" value="DUF936_dom_pln"/>
</dbReference>
<comment type="caution">
    <text evidence="4">The sequence shown here is derived from an EMBL/GenBank/DDBJ whole genome shotgun (WGS) entry which is preliminary data.</text>
</comment>
<sequence length="550" mass="61132">MMTLSSGVLVKLLEEMRGGYEKPRKNEKCTLLQIRSIIPVMAESDLWPKEGFYLKVSDSSHAIFVSLPQEQDELVLCNKLQLGQFMFVEKIEPAHPVPVLRGIKPIPGRHPCVGDPEDLVAIDNFTNTNEAPDSILVMEKVKVFGKTSSNFVDRDCDSAYKIFSLVCSLAKRRSWHGPEISNSSVKHGMKPTTRSRSACASPVRCIKCDSSDESTTSESKRNGIGLPSKSAKTSIKSRTCSASMKNREQHLDPTVLKSSDKKWAETKILWNSLPSNLEKLGKEVLRHRDIALLASIEALQEASVAERLLKCLSVYSEIQSSKGEEPQPSVNMFLNLQEDLADTRLLVQKQNATLWIKAALASDLTLPSVTKSASIGAINPMRKPKTNYSSIPKGSYVVKKQKNNNGGGDQVAYEKENSQDWMKGSGLSAADELTNCLHYECKRWFLGYAENYLDEVKSKTIPMESSSVQVAEMMSQIKKVSDWLDVIVKEDGSSFPKSGSIEGSILDESEIEACRRVRSKIYGVLLKNVERTAMAWEHMNAMVEVGQQLS</sequence>
<feature type="domain" description="DUF6857" evidence="3">
    <location>
        <begin position="258"/>
        <end position="535"/>
    </location>
</feature>
<gene>
    <name evidence="4" type="ORF">FNV43_RR22640</name>
</gene>
<accession>A0A8K0GS86</accession>
<dbReference type="OrthoDB" id="773154at2759"/>
<reference evidence="4" key="1">
    <citation type="submission" date="2020-03" db="EMBL/GenBank/DDBJ databases">
        <title>A high-quality chromosome-level genome assembly of a woody plant with both climbing and erect habits, Rhamnella rubrinervis.</title>
        <authorList>
            <person name="Lu Z."/>
            <person name="Yang Y."/>
            <person name="Zhu X."/>
            <person name="Sun Y."/>
        </authorList>
    </citation>
    <scope>NUCLEOTIDE SEQUENCE</scope>
    <source>
        <strain evidence="4">BYM</strain>
        <tissue evidence="4">Leaf</tissue>
    </source>
</reference>
<feature type="domain" description="DUF936" evidence="2">
    <location>
        <begin position="4"/>
        <end position="121"/>
    </location>
</feature>
<dbReference type="InterPro" id="IPR049172">
    <property type="entry name" value="DUF6857_pln"/>
</dbReference>
<dbReference type="Pfam" id="PF21647">
    <property type="entry name" value="DUF6857"/>
    <property type="match status" value="1"/>
</dbReference>
<evidence type="ECO:0000256" key="1">
    <source>
        <dbReference type="SAM" id="MobiDB-lite"/>
    </source>
</evidence>
<dbReference type="PANTHER" id="PTHR31928">
    <property type="entry name" value="EXPRESSED PROTEIN"/>
    <property type="match status" value="1"/>
</dbReference>
<protein>
    <submittedName>
        <fullName evidence="4">Uncharacterized protein</fullName>
    </submittedName>
</protein>
<organism evidence="4 5">
    <name type="scientific">Rhamnella rubrinervis</name>
    <dbReference type="NCBI Taxonomy" id="2594499"/>
    <lineage>
        <taxon>Eukaryota</taxon>
        <taxon>Viridiplantae</taxon>
        <taxon>Streptophyta</taxon>
        <taxon>Embryophyta</taxon>
        <taxon>Tracheophyta</taxon>
        <taxon>Spermatophyta</taxon>
        <taxon>Magnoliopsida</taxon>
        <taxon>eudicotyledons</taxon>
        <taxon>Gunneridae</taxon>
        <taxon>Pentapetalae</taxon>
        <taxon>rosids</taxon>
        <taxon>fabids</taxon>
        <taxon>Rosales</taxon>
        <taxon>Rhamnaceae</taxon>
        <taxon>rhamnoid group</taxon>
        <taxon>Rhamneae</taxon>
        <taxon>Rhamnella</taxon>
    </lineage>
</organism>
<dbReference type="EMBL" id="VOIH02000010">
    <property type="protein sequence ID" value="KAF3435551.1"/>
    <property type="molecule type" value="Genomic_DNA"/>
</dbReference>
<feature type="region of interest" description="Disordered" evidence="1">
    <location>
        <begin position="208"/>
        <end position="249"/>
    </location>
</feature>
<dbReference type="Pfam" id="PF06075">
    <property type="entry name" value="DUF936"/>
    <property type="match status" value="1"/>
</dbReference>
<evidence type="ECO:0000259" key="3">
    <source>
        <dbReference type="Pfam" id="PF21647"/>
    </source>
</evidence>
<dbReference type="AlphaFoldDB" id="A0A8K0GS86"/>
<dbReference type="InterPro" id="IPR010341">
    <property type="entry name" value="DUF936_pln"/>
</dbReference>
<dbReference type="PANTHER" id="PTHR31928:SF12">
    <property type="entry name" value="DUF3741 DOMAIN-CONTAINING PROTEIN"/>
    <property type="match status" value="1"/>
</dbReference>